<organism evidence="1">
    <name type="scientific">human gut metagenome</name>
    <dbReference type="NCBI Taxonomy" id="408170"/>
    <lineage>
        <taxon>unclassified sequences</taxon>
        <taxon>metagenomes</taxon>
        <taxon>organismal metagenomes</taxon>
    </lineage>
</organism>
<comment type="caution">
    <text evidence="1">The sequence shown here is derived from an EMBL/GenBank/DDBJ whole genome shotgun (WGS) entry which is preliminary data.</text>
</comment>
<dbReference type="EMBL" id="AJWZ01006264">
    <property type="protein sequence ID" value="EKC60277.1"/>
    <property type="molecule type" value="Genomic_DNA"/>
</dbReference>
<protein>
    <submittedName>
        <fullName evidence="1">Uncharacterized protein</fullName>
    </submittedName>
</protein>
<sequence>DRDDAEQGQEVTPRIVRYAGMHPLPEGERWGYPSDEAAYPLAAFLFDGDSDGEPFTLGFEDRGEARGLHRYYDRQVRREATRERISLALRIDPDEFAALLAPGSGAPDIRSVFRIDTGRGIVRATLRSIGEYDPEAASVRCTFDRLGED</sequence>
<dbReference type="AlphaFoldDB" id="K1SHZ8"/>
<feature type="non-terminal residue" evidence="1">
    <location>
        <position position="1"/>
    </location>
</feature>
<proteinExistence type="predicted"/>
<evidence type="ECO:0000313" key="1">
    <source>
        <dbReference type="EMBL" id="EKC60277.1"/>
    </source>
</evidence>
<name>K1SHZ8_9ZZZZ</name>
<accession>K1SHZ8</accession>
<gene>
    <name evidence="1" type="ORF">OBE_09058</name>
</gene>
<reference evidence="1" key="1">
    <citation type="journal article" date="2013" name="Environ. Microbiol.">
        <title>Microbiota from the distal guts of lean and obese adolescents exhibit partial functional redundancy besides clear differences in community structure.</title>
        <authorList>
            <person name="Ferrer M."/>
            <person name="Ruiz A."/>
            <person name="Lanza F."/>
            <person name="Haange S.B."/>
            <person name="Oberbach A."/>
            <person name="Till H."/>
            <person name="Bargiela R."/>
            <person name="Campoy C."/>
            <person name="Segura M.T."/>
            <person name="Richter M."/>
            <person name="von Bergen M."/>
            <person name="Seifert J."/>
            <person name="Suarez A."/>
        </authorList>
    </citation>
    <scope>NUCLEOTIDE SEQUENCE</scope>
</reference>